<protein>
    <submittedName>
        <fullName evidence="1">Uncharacterized protein</fullName>
    </submittedName>
</protein>
<name>A0A438EMV5_VITVI</name>
<organism evidence="1 2">
    <name type="scientific">Vitis vinifera</name>
    <name type="common">Grape</name>
    <dbReference type="NCBI Taxonomy" id="29760"/>
    <lineage>
        <taxon>Eukaryota</taxon>
        <taxon>Viridiplantae</taxon>
        <taxon>Streptophyta</taxon>
        <taxon>Embryophyta</taxon>
        <taxon>Tracheophyta</taxon>
        <taxon>Spermatophyta</taxon>
        <taxon>Magnoliopsida</taxon>
        <taxon>eudicotyledons</taxon>
        <taxon>Gunneridae</taxon>
        <taxon>Pentapetalae</taxon>
        <taxon>rosids</taxon>
        <taxon>Vitales</taxon>
        <taxon>Vitaceae</taxon>
        <taxon>Viteae</taxon>
        <taxon>Vitis</taxon>
    </lineage>
</organism>
<reference evidence="1 2" key="1">
    <citation type="journal article" date="2018" name="PLoS Genet.">
        <title>Population sequencing reveals clonal diversity and ancestral inbreeding in the grapevine cultivar Chardonnay.</title>
        <authorList>
            <person name="Roach M.J."/>
            <person name="Johnson D.L."/>
            <person name="Bohlmann J."/>
            <person name="van Vuuren H.J."/>
            <person name="Jones S.J."/>
            <person name="Pretorius I.S."/>
            <person name="Schmidt S.A."/>
            <person name="Borneman A.R."/>
        </authorList>
    </citation>
    <scope>NUCLEOTIDE SEQUENCE [LARGE SCALE GENOMIC DNA]</scope>
    <source>
        <strain evidence="2">cv. Chardonnay</strain>
        <tissue evidence="1">Leaf</tissue>
    </source>
</reference>
<evidence type="ECO:0000313" key="2">
    <source>
        <dbReference type="Proteomes" id="UP000288805"/>
    </source>
</evidence>
<comment type="caution">
    <text evidence="1">The sequence shown here is derived from an EMBL/GenBank/DDBJ whole genome shotgun (WGS) entry which is preliminary data.</text>
</comment>
<gene>
    <name evidence="1" type="ORF">CK203_080952</name>
</gene>
<dbReference type="AlphaFoldDB" id="A0A438EMV5"/>
<dbReference type="Proteomes" id="UP000288805">
    <property type="component" value="Unassembled WGS sequence"/>
</dbReference>
<proteinExistence type="predicted"/>
<sequence length="165" mass="18634">MKKALHVEFDEVPHVGFIGKLKIRSVCNTYIRSKSMASRLFLTTAKTPVTPKYHCLIGQIRNHISITPTHIGQVTTEFEHGSSSSSSERSSKDTDMQADTIRIQWSFNNLSRRCRATRLSQTSYPECAILSGGKLVLFQRHHGAHMATWHEGHHFHVSPKGKLPD</sequence>
<dbReference type="EMBL" id="QGNW01001235">
    <property type="protein sequence ID" value="RVW49012.1"/>
    <property type="molecule type" value="Genomic_DNA"/>
</dbReference>
<evidence type="ECO:0000313" key="1">
    <source>
        <dbReference type="EMBL" id="RVW49012.1"/>
    </source>
</evidence>
<accession>A0A438EMV5</accession>